<comment type="similarity">
    <text evidence="2">Belongs to the DsbD family.</text>
</comment>
<comment type="subcellular location">
    <subcellularLocation>
        <location evidence="1">Membrane</location>
        <topology evidence="1">Multi-pass membrane protein</topology>
    </subcellularLocation>
</comment>
<protein>
    <submittedName>
        <fullName evidence="8">Sulfite exporter TauE/SafE family protein</fullName>
    </submittedName>
</protein>
<reference evidence="8 9" key="1">
    <citation type="submission" date="2020-08" db="EMBL/GenBank/DDBJ databases">
        <title>Genome public.</title>
        <authorList>
            <person name="Liu C."/>
            <person name="Sun Q."/>
        </authorList>
    </citation>
    <scope>NUCLEOTIDE SEQUENCE [LARGE SCALE GENOMIC DNA]</scope>
    <source>
        <strain evidence="8 9">BX1</strain>
    </source>
</reference>
<evidence type="ECO:0000256" key="5">
    <source>
        <dbReference type="ARBA" id="ARBA00023136"/>
    </source>
</evidence>
<comment type="caution">
    <text evidence="8">The sequence shown here is derived from an EMBL/GenBank/DDBJ whole genome shotgun (WGS) entry which is preliminary data.</text>
</comment>
<evidence type="ECO:0000313" key="8">
    <source>
        <dbReference type="EMBL" id="MBC8576633.1"/>
    </source>
</evidence>
<dbReference type="EMBL" id="JACRTB010000013">
    <property type="protein sequence ID" value="MBC8576633.1"/>
    <property type="molecule type" value="Genomic_DNA"/>
</dbReference>
<feature type="transmembrane region" description="Helical" evidence="6">
    <location>
        <begin position="83"/>
        <end position="105"/>
    </location>
</feature>
<dbReference type="InterPro" id="IPR051790">
    <property type="entry name" value="Cytochrome_c-biogenesis_DsbD"/>
</dbReference>
<keyword evidence="3 6" id="KW-0812">Transmembrane</keyword>
<feature type="transmembrane region" description="Helical" evidence="6">
    <location>
        <begin position="117"/>
        <end position="144"/>
    </location>
</feature>
<proteinExistence type="inferred from homology"/>
<organism evidence="8 9">
    <name type="scientific">Yanshouia hominis</name>
    <dbReference type="NCBI Taxonomy" id="2763673"/>
    <lineage>
        <taxon>Bacteria</taxon>
        <taxon>Bacillati</taxon>
        <taxon>Bacillota</taxon>
        <taxon>Clostridia</taxon>
        <taxon>Eubacteriales</taxon>
        <taxon>Oscillospiraceae</taxon>
        <taxon>Yanshouia</taxon>
    </lineage>
</organism>
<feature type="transmembrane region" description="Helical" evidence="6">
    <location>
        <begin position="6"/>
        <end position="30"/>
    </location>
</feature>
<sequence>MTYFLTFIEGIITFISPCLLPLLPVYLGFFAGGGSQRKKNGAFFGALGFILGFTAAFTAMGAVAGGIGAALSRWSGLLEKLGGLIIILFGLNYLGVLSIGWLNRVSRREVSGGQPGFFASFLFGLAFSIGWSPCVGAFLGSALLMASQQGSVGQGVLLLLSYCAGLGLPFLVAALLVDQLESTLRWIKSHYRIINLVSGLLLVMMGLLMMTGLLARWIALLA</sequence>
<evidence type="ECO:0000313" key="9">
    <source>
        <dbReference type="Proteomes" id="UP000658131"/>
    </source>
</evidence>
<evidence type="ECO:0000256" key="6">
    <source>
        <dbReference type="SAM" id="Phobius"/>
    </source>
</evidence>
<gene>
    <name evidence="8" type="ORF">H8717_09485</name>
</gene>
<keyword evidence="4 6" id="KW-1133">Transmembrane helix</keyword>
<feature type="domain" description="Cytochrome C biogenesis protein transmembrane" evidence="7">
    <location>
        <begin position="4"/>
        <end position="210"/>
    </location>
</feature>
<name>A0ABR7NJP7_9FIRM</name>
<evidence type="ECO:0000256" key="3">
    <source>
        <dbReference type="ARBA" id="ARBA00022692"/>
    </source>
</evidence>
<evidence type="ECO:0000256" key="4">
    <source>
        <dbReference type="ARBA" id="ARBA00022989"/>
    </source>
</evidence>
<dbReference type="PANTHER" id="PTHR31272:SF4">
    <property type="entry name" value="CYTOCHROME C-TYPE BIOGENESIS PROTEIN HI_1454-RELATED"/>
    <property type="match status" value="1"/>
</dbReference>
<dbReference type="RefSeq" id="WP_262400138.1">
    <property type="nucleotide sequence ID" value="NZ_JACRTB010000013.1"/>
</dbReference>
<feature type="transmembrane region" description="Helical" evidence="6">
    <location>
        <begin position="197"/>
        <end position="219"/>
    </location>
</feature>
<keyword evidence="5 6" id="KW-0472">Membrane</keyword>
<dbReference type="Proteomes" id="UP000658131">
    <property type="component" value="Unassembled WGS sequence"/>
</dbReference>
<dbReference type="Pfam" id="PF02683">
    <property type="entry name" value="DsbD_TM"/>
    <property type="match status" value="1"/>
</dbReference>
<dbReference type="PANTHER" id="PTHR31272">
    <property type="entry name" value="CYTOCHROME C-TYPE BIOGENESIS PROTEIN HI_1454-RELATED"/>
    <property type="match status" value="1"/>
</dbReference>
<keyword evidence="9" id="KW-1185">Reference proteome</keyword>
<evidence type="ECO:0000256" key="1">
    <source>
        <dbReference type="ARBA" id="ARBA00004141"/>
    </source>
</evidence>
<feature type="transmembrane region" description="Helical" evidence="6">
    <location>
        <begin position="42"/>
        <end position="71"/>
    </location>
</feature>
<evidence type="ECO:0000256" key="2">
    <source>
        <dbReference type="ARBA" id="ARBA00006143"/>
    </source>
</evidence>
<evidence type="ECO:0000259" key="7">
    <source>
        <dbReference type="Pfam" id="PF02683"/>
    </source>
</evidence>
<accession>A0ABR7NJP7</accession>
<dbReference type="InterPro" id="IPR003834">
    <property type="entry name" value="Cyt_c_assmbl_TM_dom"/>
</dbReference>
<feature type="transmembrane region" description="Helical" evidence="6">
    <location>
        <begin position="156"/>
        <end position="177"/>
    </location>
</feature>